<gene>
    <name evidence="2" type="ORF">MM415A00310_0040</name>
    <name evidence="1" type="ORF">MM415B00528_0040</name>
</gene>
<reference evidence="1" key="1">
    <citation type="submission" date="2020-03" db="EMBL/GenBank/DDBJ databases">
        <title>The deep terrestrial virosphere.</title>
        <authorList>
            <person name="Holmfeldt K."/>
            <person name="Nilsson E."/>
            <person name="Simone D."/>
            <person name="Lopez-Fernandez M."/>
            <person name="Wu X."/>
            <person name="de Brujin I."/>
            <person name="Lundin D."/>
            <person name="Andersson A."/>
            <person name="Bertilsson S."/>
            <person name="Dopson M."/>
        </authorList>
    </citation>
    <scope>NUCLEOTIDE SEQUENCE</scope>
    <source>
        <strain evidence="2">MM415A00310</strain>
        <strain evidence="1">MM415B00528</strain>
    </source>
</reference>
<accession>A0A6M3J2Y8</accession>
<dbReference type="EMBL" id="MT142504">
    <property type="protein sequence ID" value="QJA83160.1"/>
    <property type="molecule type" value="Genomic_DNA"/>
</dbReference>
<dbReference type="EMBL" id="MT141515">
    <property type="protein sequence ID" value="QJA64233.1"/>
    <property type="molecule type" value="Genomic_DNA"/>
</dbReference>
<name>A0A6M3J2Y8_9ZZZZ</name>
<organism evidence="1">
    <name type="scientific">viral metagenome</name>
    <dbReference type="NCBI Taxonomy" id="1070528"/>
    <lineage>
        <taxon>unclassified sequences</taxon>
        <taxon>metagenomes</taxon>
        <taxon>organismal metagenomes</taxon>
    </lineage>
</organism>
<protein>
    <submittedName>
        <fullName evidence="1">Uncharacterized protein</fullName>
    </submittedName>
</protein>
<evidence type="ECO:0000313" key="1">
    <source>
        <dbReference type="EMBL" id="QJA64233.1"/>
    </source>
</evidence>
<proteinExistence type="predicted"/>
<evidence type="ECO:0000313" key="2">
    <source>
        <dbReference type="EMBL" id="QJA83160.1"/>
    </source>
</evidence>
<dbReference type="AlphaFoldDB" id="A0A6M3J2Y8"/>
<sequence length="98" mass="11283">MSLSKERDRERKRAVRLDNLIVQPNVIPEQDKSVIPKPPEGMTNEEIVELWFKEGAPVIHLADHVNCFDLAELLRGNVRPEYMAVIHSWVRLHDGSSD</sequence>